<evidence type="ECO:0000313" key="2">
    <source>
        <dbReference type="Proteomes" id="UP000177199"/>
    </source>
</evidence>
<dbReference type="InterPro" id="IPR035093">
    <property type="entry name" value="RelE/ParE_toxin_dom_sf"/>
</dbReference>
<reference evidence="1 2" key="1">
    <citation type="journal article" date="2016" name="Nat. Commun.">
        <title>Thousands of microbial genomes shed light on interconnected biogeochemical processes in an aquifer system.</title>
        <authorList>
            <person name="Anantharaman K."/>
            <person name="Brown C.T."/>
            <person name="Hug L.A."/>
            <person name="Sharon I."/>
            <person name="Castelle C.J."/>
            <person name="Probst A.J."/>
            <person name="Thomas B.C."/>
            <person name="Singh A."/>
            <person name="Wilkins M.J."/>
            <person name="Karaoz U."/>
            <person name="Brodie E.L."/>
            <person name="Williams K.H."/>
            <person name="Hubbard S.S."/>
            <person name="Banfield J.F."/>
        </authorList>
    </citation>
    <scope>NUCLEOTIDE SEQUENCE [LARGE SCALE GENOMIC DNA]</scope>
</reference>
<evidence type="ECO:0008006" key="3">
    <source>
        <dbReference type="Google" id="ProtNLM"/>
    </source>
</evidence>
<evidence type="ECO:0000313" key="1">
    <source>
        <dbReference type="EMBL" id="OGK31053.1"/>
    </source>
</evidence>
<dbReference type="SUPFAM" id="SSF143011">
    <property type="entry name" value="RelE-like"/>
    <property type="match status" value="1"/>
</dbReference>
<protein>
    <recommendedName>
        <fullName evidence="3">Toxin YoeB</fullName>
    </recommendedName>
</protein>
<name>A0A1F7HJ11_9BACT</name>
<proteinExistence type="predicted"/>
<sequence length="88" mass="10558">MKIEYSPRYLFARKKFVKNNAILVEKVIKTIRKFKKNPSHPSLNLEKLGVSKVWTLRIDKSNRIFFMWGNKLTAIFIDIGPHDKYRKY</sequence>
<organism evidence="1 2">
    <name type="scientific">Candidatus Roizmanbacteria bacterium RIFCSPHIGHO2_12_FULL_33_9</name>
    <dbReference type="NCBI Taxonomy" id="1802045"/>
    <lineage>
        <taxon>Bacteria</taxon>
        <taxon>Candidatus Roizmaniibacteriota</taxon>
    </lineage>
</organism>
<gene>
    <name evidence="1" type="ORF">A3F29_02145</name>
</gene>
<accession>A0A1F7HJ11</accession>
<dbReference type="EMBL" id="MFZV01000028">
    <property type="protein sequence ID" value="OGK31053.1"/>
    <property type="molecule type" value="Genomic_DNA"/>
</dbReference>
<comment type="caution">
    <text evidence="1">The sequence shown here is derived from an EMBL/GenBank/DDBJ whole genome shotgun (WGS) entry which is preliminary data.</text>
</comment>
<dbReference type="Gene3D" id="3.30.2310.20">
    <property type="entry name" value="RelE-like"/>
    <property type="match status" value="1"/>
</dbReference>
<dbReference type="AlphaFoldDB" id="A0A1F7HJ11"/>
<dbReference type="Proteomes" id="UP000177199">
    <property type="component" value="Unassembled WGS sequence"/>
</dbReference>